<evidence type="ECO:0000313" key="2">
    <source>
        <dbReference type="EnsemblFungi" id="CEF82831"/>
    </source>
</evidence>
<gene>
    <name evidence="1" type="ORF">FGRAMPH1_01T24079</name>
</gene>
<dbReference type="VEuPathDB" id="FungiDB:FGRAMPH1_01G24079"/>
<accession>A0A0E0S8R8</accession>
<dbReference type="EnsemblFungi" id="CEF82831">
    <property type="protein sequence ID" value="CEF82831"/>
    <property type="gene ID" value="FGRRES_20355"/>
</dbReference>
<keyword evidence="3" id="KW-1185">Reference proteome</keyword>
<reference evidence="2 3" key="1">
    <citation type="journal article" date="2007" name="Science">
        <title>The Fusarium graminearum genome reveals a link between localized polymorphism and pathogen specialization.</title>
        <authorList>
            <person name="Cuomo C.A."/>
            <person name="Gueldener U."/>
            <person name="Xu J.-R."/>
            <person name="Trail F."/>
            <person name="Turgeon B.G."/>
            <person name="Di Pietro A."/>
            <person name="Walton J.D."/>
            <person name="Ma L.-J."/>
            <person name="Baker S.E."/>
            <person name="Rep M."/>
            <person name="Adam G."/>
            <person name="Antoniw J."/>
            <person name="Baldwin T."/>
            <person name="Calvo S.E."/>
            <person name="Chang Y.-L."/>
            <person name="DeCaprio D."/>
            <person name="Gale L.R."/>
            <person name="Gnerre S."/>
            <person name="Goswami R.S."/>
            <person name="Hammond-Kosack K."/>
            <person name="Harris L.J."/>
            <person name="Hilburn K."/>
            <person name="Kennell J.C."/>
            <person name="Kroken S."/>
            <person name="Magnuson J.K."/>
            <person name="Mannhaupt G."/>
            <person name="Mauceli E.W."/>
            <person name="Mewes H.-W."/>
            <person name="Mitterbauer R."/>
            <person name="Muehlbauer G."/>
            <person name="Muensterkoetter M."/>
            <person name="Nelson D."/>
            <person name="O'Donnell K."/>
            <person name="Ouellet T."/>
            <person name="Qi W."/>
            <person name="Quesneville H."/>
            <person name="Roncero M.I.G."/>
            <person name="Seong K.-Y."/>
            <person name="Tetko I.V."/>
            <person name="Urban M."/>
            <person name="Waalwijk C."/>
            <person name="Ward T.J."/>
            <person name="Yao J."/>
            <person name="Birren B.W."/>
            <person name="Kistler H.C."/>
        </authorList>
    </citation>
    <scope>NUCLEOTIDE SEQUENCE [LARGE SCALE GENOMIC DNA]</scope>
    <source>
        <strain evidence="3">ATCC MYA-4620 / CBS 123657 / FGSC 9075 / NRRL 31084 / PH-1</strain>
        <strain evidence="2">PH-1 / ATCC MYA-4620 / FGSC 9075 / NRRL 31084</strain>
    </source>
</reference>
<dbReference type="InParanoid" id="A0A098DLX2"/>
<sequence>MPIARKFEEPIELLPGCQGMMAQRNSISSRPRRHPIARWSDGLDEEYIETISNIDVEPHLYTEQG</sequence>
<protein>
    <submittedName>
        <fullName evidence="1">Chromosome 4, complete genome</fullName>
    </submittedName>
</protein>
<accession>A0A098DLX2</accession>
<dbReference type="AlphaFoldDB" id="A0A098DLX2"/>
<reference evidence="2" key="4">
    <citation type="submission" date="2017-01" db="UniProtKB">
        <authorList>
            <consortium name="EnsemblFungi"/>
        </authorList>
    </citation>
    <scope>IDENTIFICATION</scope>
    <source>
        <strain evidence="2">PH-1 / ATCC MYA-4620 / FGSC 9075 / NRRL 31084</strain>
    </source>
</reference>
<evidence type="ECO:0000313" key="3">
    <source>
        <dbReference type="Proteomes" id="UP000070720"/>
    </source>
</evidence>
<evidence type="ECO:0000313" key="1">
    <source>
        <dbReference type="EMBL" id="CEF82831.1"/>
    </source>
</evidence>
<dbReference type="EMBL" id="HG970335">
    <property type="protein sequence ID" value="CEF82831.1"/>
    <property type="molecule type" value="Genomic_DNA"/>
</dbReference>
<name>A0A098DLX2_GIBZE</name>
<reference evidence="2 3" key="2">
    <citation type="journal article" date="2010" name="Nature">
        <title>Comparative genomics reveals mobile pathogenicity chromosomes in Fusarium.</title>
        <authorList>
            <person name="Ma L.J."/>
            <person name="van der Does H.C."/>
            <person name="Borkovich K.A."/>
            <person name="Coleman J.J."/>
            <person name="Daboussi M.J."/>
            <person name="Di Pietro A."/>
            <person name="Dufresne M."/>
            <person name="Freitag M."/>
            <person name="Grabherr M."/>
            <person name="Henrissat B."/>
            <person name="Houterman P.M."/>
            <person name="Kang S."/>
            <person name="Shim W.B."/>
            <person name="Woloshuk C."/>
            <person name="Xie X."/>
            <person name="Xu J.R."/>
            <person name="Antoniw J."/>
            <person name="Baker S.E."/>
            <person name="Bluhm B.H."/>
            <person name="Breakspear A."/>
            <person name="Brown D.W."/>
            <person name="Butchko R.A."/>
            <person name="Chapman S."/>
            <person name="Coulson R."/>
            <person name="Coutinho P.M."/>
            <person name="Danchin E.G."/>
            <person name="Diener A."/>
            <person name="Gale L.R."/>
            <person name="Gardiner D.M."/>
            <person name="Goff S."/>
            <person name="Hammond-Kosack K.E."/>
            <person name="Hilburn K."/>
            <person name="Hua-Van A."/>
            <person name="Jonkers W."/>
            <person name="Kazan K."/>
            <person name="Kodira C.D."/>
            <person name="Koehrsen M."/>
            <person name="Kumar L."/>
            <person name="Lee Y.H."/>
            <person name="Li L."/>
            <person name="Manners J.M."/>
            <person name="Miranda-Saavedra D."/>
            <person name="Mukherjee M."/>
            <person name="Park G."/>
            <person name="Park J."/>
            <person name="Park S.Y."/>
            <person name="Proctor R.H."/>
            <person name="Regev A."/>
            <person name="Ruiz-Roldan M.C."/>
            <person name="Sain D."/>
            <person name="Sakthikumar S."/>
            <person name="Sykes S."/>
            <person name="Schwartz D.C."/>
            <person name="Turgeon B.G."/>
            <person name="Wapinski I."/>
            <person name="Yoder O."/>
            <person name="Young S."/>
            <person name="Zeng Q."/>
            <person name="Zhou S."/>
            <person name="Galagan J."/>
            <person name="Cuomo C.A."/>
            <person name="Kistler H.C."/>
            <person name="Rep M."/>
        </authorList>
    </citation>
    <scope>GENOME REANNOTATION</scope>
    <source>
        <strain evidence="3">ATCC MYA-4620 / CBS 123657 / FGSC 9075 / NRRL 31084 / PH-1</strain>
        <strain evidence="2">PH-1 / ATCC MYA-4620 / FGSC 9075 / NRRL 31084</strain>
    </source>
</reference>
<reference evidence="1 3" key="3">
    <citation type="journal article" date="2015" name="BMC Genomics">
        <title>The completed genome sequence of the pathogenic ascomycete fungus Fusarium graminearum.</title>
        <authorList>
            <person name="King R."/>
            <person name="Urban M."/>
            <person name="Hammond-Kosack M.C."/>
            <person name="Hassani-Pak K."/>
            <person name="Hammond-Kosack K.E."/>
        </authorList>
    </citation>
    <scope>NUCLEOTIDE SEQUENCE [LARGE SCALE GENOMIC DNA]</scope>
    <source>
        <strain evidence="3">ATCC MYA-4620 / CBS 123657 / FGSC 9075 / NRRL 31084 / PH-1</strain>
        <strain evidence="1">PH-1</strain>
    </source>
</reference>
<proteinExistence type="predicted"/>
<organism evidence="1 3">
    <name type="scientific">Gibberella zeae (strain ATCC MYA-4620 / CBS 123657 / FGSC 9075 / NRRL 31084 / PH-1)</name>
    <name type="common">Wheat head blight fungus</name>
    <name type="synonym">Fusarium graminearum</name>
    <dbReference type="NCBI Taxonomy" id="229533"/>
    <lineage>
        <taxon>Eukaryota</taxon>
        <taxon>Fungi</taxon>
        <taxon>Dikarya</taxon>
        <taxon>Ascomycota</taxon>
        <taxon>Pezizomycotina</taxon>
        <taxon>Sordariomycetes</taxon>
        <taxon>Hypocreomycetidae</taxon>
        <taxon>Hypocreales</taxon>
        <taxon>Nectriaceae</taxon>
        <taxon>Fusarium</taxon>
    </lineage>
</organism>
<dbReference type="Proteomes" id="UP000070720">
    <property type="component" value="Chromosome 4"/>
</dbReference>